<dbReference type="Pfam" id="PF02812">
    <property type="entry name" value="ELFV_dehydrog_N"/>
    <property type="match status" value="2"/>
</dbReference>
<dbReference type="SUPFAM" id="SSF53223">
    <property type="entry name" value="Aminoacid dehydrogenase-like, N-terminal domain"/>
    <property type="match status" value="2"/>
</dbReference>
<dbReference type="Gene3D" id="3.40.50.10860">
    <property type="entry name" value="Leucine Dehydrogenase, chain A, domain 1"/>
    <property type="match status" value="2"/>
</dbReference>
<dbReference type="EMBL" id="JAOAOG010000242">
    <property type="protein sequence ID" value="KAJ6236885.1"/>
    <property type="molecule type" value="Genomic_DNA"/>
</dbReference>
<organism evidence="4 5">
    <name type="scientific">Anaeramoeba flamelloides</name>
    <dbReference type="NCBI Taxonomy" id="1746091"/>
    <lineage>
        <taxon>Eukaryota</taxon>
        <taxon>Metamonada</taxon>
        <taxon>Anaeramoebidae</taxon>
        <taxon>Anaeramoeba</taxon>
    </lineage>
</organism>
<reference evidence="4" key="1">
    <citation type="submission" date="2022-08" db="EMBL/GenBank/DDBJ databases">
        <title>Novel sulfate-reducing endosymbionts in the free-living metamonad Anaeramoeba.</title>
        <authorList>
            <person name="Jerlstrom-Hultqvist J."/>
            <person name="Cepicka I."/>
            <person name="Gallot-Lavallee L."/>
            <person name="Salas-Leiva D."/>
            <person name="Curtis B.A."/>
            <person name="Zahonova K."/>
            <person name="Pipaliya S."/>
            <person name="Dacks J."/>
            <person name="Roger A.J."/>
        </authorList>
    </citation>
    <scope>NUCLEOTIDE SEQUENCE</scope>
    <source>
        <strain evidence="4">Schooner1</strain>
    </source>
</reference>
<comment type="caution">
    <text evidence="4">The sequence shown here is derived from an EMBL/GenBank/DDBJ whole genome shotgun (WGS) entry which is preliminary data.</text>
</comment>
<sequence length="132" mass="13970">MKSLGLDQTLIGGVTTLSIGGSKGGSDFSPKGKNPNEIKTFSDAYMRELYKKLGKNFEISKEDNGVDDKGLLIQFSNVNGDYSGALHFDPKAYLGLVKALGLDQTLSHGLTTLTLGGAKGGSDFIPENKSPN</sequence>
<evidence type="ECO:0000313" key="4">
    <source>
        <dbReference type="EMBL" id="KAJ6236885.1"/>
    </source>
</evidence>
<dbReference type="InterPro" id="IPR050724">
    <property type="entry name" value="Glu_Leu_Phe_Val_DH"/>
</dbReference>
<name>A0ABQ8XXG9_9EUKA</name>
<evidence type="ECO:0000256" key="1">
    <source>
        <dbReference type="ARBA" id="ARBA00006382"/>
    </source>
</evidence>
<dbReference type="InterPro" id="IPR046346">
    <property type="entry name" value="Aminoacid_DH-like_N_sf"/>
</dbReference>
<dbReference type="PROSITE" id="PS00074">
    <property type="entry name" value="GLFV_DEHYDROGENASE"/>
    <property type="match status" value="1"/>
</dbReference>
<gene>
    <name evidence="4" type="ORF">M0813_27630</name>
</gene>
<accession>A0ABQ8XXG9</accession>
<feature type="domain" description="Glutamate/phenylalanine/leucine/valine/L-tryptophan dehydrogenase dimerisation" evidence="3">
    <location>
        <begin position="2"/>
        <end position="68"/>
    </location>
</feature>
<dbReference type="InterPro" id="IPR033524">
    <property type="entry name" value="Glu/Leu/Phe/Val_DH_AS"/>
</dbReference>
<proteinExistence type="inferred from homology"/>
<dbReference type="PANTHER" id="PTHR43571:SF1">
    <property type="entry name" value="NADP-SPECIFIC GLUTAMATE DEHYDROGENASE 1-RELATED"/>
    <property type="match status" value="1"/>
</dbReference>
<protein>
    <submittedName>
        <fullName evidence="4">Nadp-specific glutamate dehydrogenase 1-related</fullName>
    </submittedName>
</protein>
<dbReference type="PANTHER" id="PTHR43571">
    <property type="entry name" value="NADP-SPECIFIC GLUTAMATE DEHYDROGENASE 1-RELATED"/>
    <property type="match status" value="1"/>
</dbReference>
<comment type="similarity">
    <text evidence="1">Belongs to the Glu/Leu/Phe/Val dehydrogenases family.</text>
</comment>
<dbReference type="Proteomes" id="UP001150062">
    <property type="component" value="Unassembled WGS sequence"/>
</dbReference>
<keyword evidence="2" id="KW-0560">Oxidoreductase</keyword>
<keyword evidence="5" id="KW-1185">Reference proteome</keyword>
<dbReference type="InterPro" id="IPR006097">
    <property type="entry name" value="Glu/Leu/Phe/Val/Trp_DH_dimer"/>
</dbReference>
<evidence type="ECO:0000256" key="2">
    <source>
        <dbReference type="ARBA" id="ARBA00023002"/>
    </source>
</evidence>
<evidence type="ECO:0000259" key="3">
    <source>
        <dbReference type="Pfam" id="PF02812"/>
    </source>
</evidence>
<evidence type="ECO:0000313" key="5">
    <source>
        <dbReference type="Proteomes" id="UP001150062"/>
    </source>
</evidence>
<feature type="domain" description="Glutamate/phenylalanine/leucine/valine/L-tryptophan dehydrogenase dimerisation" evidence="3">
    <location>
        <begin position="69"/>
        <end position="131"/>
    </location>
</feature>